<accession>A0A553ZUR0</accession>
<keyword evidence="2 5" id="KW-0812">Transmembrane</keyword>
<comment type="caution">
    <text evidence="6">The sequence shown here is derived from an EMBL/GenBank/DDBJ whole genome shotgun (WGS) entry which is preliminary data.</text>
</comment>
<comment type="subcellular location">
    <subcellularLocation>
        <location evidence="1">Membrane</location>
        <topology evidence="1">Multi-pass membrane protein</topology>
    </subcellularLocation>
</comment>
<feature type="transmembrane region" description="Helical" evidence="5">
    <location>
        <begin position="200"/>
        <end position="218"/>
    </location>
</feature>
<feature type="transmembrane region" description="Helical" evidence="5">
    <location>
        <begin position="66"/>
        <end position="91"/>
    </location>
</feature>
<dbReference type="PANTHER" id="PTHR10361:SF28">
    <property type="entry name" value="P3 PROTEIN-RELATED"/>
    <property type="match status" value="1"/>
</dbReference>
<dbReference type="PANTHER" id="PTHR10361">
    <property type="entry name" value="SODIUM-BILE ACID COTRANSPORTER"/>
    <property type="match status" value="1"/>
</dbReference>
<keyword evidence="4 5" id="KW-0472">Membrane</keyword>
<dbReference type="InterPro" id="IPR004710">
    <property type="entry name" value="Bilac:Na_transpt"/>
</dbReference>
<dbReference type="EMBL" id="VLXZ01000013">
    <property type="protein sequence ID" value="TSB45228.1"/>
    <property type="molecule type" value="Genomic_DNA"/>
</dbReference>
<feature type="transmembrane region" description="Helical" evidence="5">
    <location>
        <begin position="97"/>
        <end position="119"/>
    </location>
</feature>
<feature type="transmembrane region" description="Helical" evidence="5">
    <location>
        <begin position="12"/>
        <end position="30"/>
    </location>
</feature>
<evidence type="ECO:0000256" key="3">
    <source>
        <dbReference type="ARBA" id="ARBA00022989"/>
    </source>
</evidence>
<evidence type="ECO:0000256" key="1">
    <source>
        <dbReference type="ARBA" id="ARBA00004141"/>
    </source>
</evidence>
<dbReference type="OrthoDB" id="1551454at2"/>
<evidence type="ECO:0000313" key="7">
    <source>
        <dbReference type="Proteomes" id="UP000318521"/>
    </source>
</evidence>
<dbReference type="InterPro" id="IPR002657">
    <property type="entry name" value="BilAc:Na_symport/Acr3"/>
</dbReference>
<proteinExistence type="predicted"/>
<evidence type="ECO:0000256" key="2">
    <source>
        <dbReference type="ARBA" id="ARBA00022692"/>
    </source>
</evidence>
<feature type="transmembrane region" description="Helical" evidence="5">
    <location>
        <begin position="126"/>
        <end position="152"/>
    </location>
</feature>
<feature type="transmembrane region" description="Helical" evidence="5">
    <location>
        <begin position="257"/>
        <end position="279"/>
    </location>
</feature>
<dbReference type="InterPro" id="IPR038770">
    <property type="entry name" value="Na+/solute_symporter_sf"/>
</dbReference>
<feature type="transmembrane region" description="Helical" evidence="5">
    <location>
        <begin position="36"/>
        <end position="54"/>
    </location>
</feature>
<name>A0A553ZUR0_9BACI</name>
<gene>
    <name evidence="6" type="ORF">FN960_17335</name>
</gene>
<dbReference type="RefSeq" id="WP_143850123.1">
    <property type="nucleotide sequence ID" value="NZ_VLXZ01000013.1"/>
</dbReference>
<keyword evidence="7" id="KW-1185">Reference proteome</keyword>
<reference evidence="6 7" key="1">
    <citation type="submission" date="2019-07" db="EMBL/GenBank/DDBJ databases">
        <authorList>
            <person name="Park Y.J."/>
            <person name="Jeong S.E."/>
            <person name="Jung H.S."/>
        </authorList>
    </citation>
    <scope>NUCLEOTIDE SEQUENCE [LARGE SCALE GENOMIC DNA]</scope>
    <source>
        <strain evidence="7">P16(2019)</strain>
    </source>
</reference>
<feature type="transmembrane region" description="Helical" evidence="5">
    <location>
        <begin position="224"/>
        <end position="245"/>
    </location>
</feature>
<dbReference type="Proteomes" id="UP000318521">
    <property type="component" value="Unassembled WGS sequence"/>
</dbReference>
<evidence type="ECO:0000256" key="5">
    <source>
        <dbReference type="SAM" id="Phobius"/>
    </source>
</evidence>
<evidence type="ECO:0000256" key="4">
    <source>
        <dbReference type="ARBA" id="ARBA00023136"/>
    </source>
</evidence>
<evidence type="ECO:0000313" key="6">
    <source>
        <dbReference type="EMBL" id="TSB45228.1"/>
    </source>
</evidence>
<feature type="transmembrane region" description="Helical" evidence="5">
    <location>
        <begin position="158"/>
        <end position="179"/>
    </location>
</feature>
<sequence>MLDTLNRFLERALPILTPMGVITGVMLSTFFSSYVFLVPFIFAFITFASSLAISPKDMKNIVHYPAPILTSMVIIQVIMPLLAFGLGHAFFAGNVETIAGLVLAFTIPTGVVTLMWVSIYNGSRSLTLAIILINTLISPFIVPLTLSILIGGQISLDTWGVMSGLIMMVILPSALGILVNHLRKGNIIRMSKTLAPLAKLSLLTVIMLNGSIVAPYLTSIDATVITIFFVVLTLAITSYLIGFFGSRRLGFASDISISVMFNSGMRNIGVGAAIAVVYFPPAVSLPVILGTLFQQVLAALFGKFISRKLQKEQPEMDPAVRME</sequence>
<dbReference type="Pfam" id="PF01758">
    <property type="entry name" value="SBF"/>
    <property type="match status" value="1"/>
</dbReference>
<dbReference type="Gene3D" id="1.20.1530.20">
    <property type="match status" value="1"/>
</dbReference>
<organism evidence="6 7">
    <name type="scientific">Alkalicoccobacillus porphyridii</name>
    <dbReference type="NCBI Taxonomy" id="2597270"/>
    <lineage>
        <taxon>Bacteria</taxon>
        <taxon>Bacillati</taxon>
        <taxon>Bacillota</taxon>
        <taxon>Bacilli</taxon>
        <taxon>Bacillales</taxon>
        <taxon>Bacillaceae</taxon>
        <taxon>Alkalicoccobacillus</taxon>
    </lineage>
</organism>
<dbReference type="AlphaFoldDB" id="A0A553ZUR0"/>
<protein>
    <submittedName>
        <fullName evidence="6">Bile acid:sodium symporter family protein</fullName>
    </submittedName>
</protein>
<dbReference type="GO" id="GO:0016020">
    <property type="term" value="C:membrane"/>
    <property type="evidence" value="ECO:0007669"/>
    <property type="project" value="UniProtKB-SubCell"/>
</dbReference>
<keyword evidence="3 5" id="KW-1133">Transmembrane helix</keyword>